<dbReference type="Gene3D" id="3.40.50.410">
    <property type="entry name" value="von Willebrand factor, type A domain"/>
    <property type="match status" value="1"/>
</dbReference>
<reference evidence="4" key="1">
    <citation type="submission" date="2009-10" db="EMBL/GenBank/DDBJ databases">
        <title>The complete chromosome of Gordonia bronchialis DSM 43247.</title>
        <authorList>
            <consortium name="US DOE Joint Genome Institute (JGI-PGF)"/>
            <person name="Lucas S."/>
            <person name="Copeland A."/>
            <person name="Lapidus A."/>
            <person name="Glavina del Rio T."/>
            <person name="Dalin E."/>
            <person name="Tice H."/>
            <person name="Bruce D."/>
            <person name="Goodwin L."/>
            <person name="Pitluck S."/>
            <person name="Kyrpides N."/>
            <person name="Mavromatis K."/>
            <person name="Ivanova N."/>
            <person name="Ovchinnikova G."/>
            <person name="Saunders E."/>
            <person name="Brettin T."/>
            <person name="Detter J.C."/>
            <person name="Han C."/>
            <person name="Larimer F."/>
            <person name="Land M."/>
            <person name="Hauser L."/>
            <person name="Markowitz V."/>
            <person name="Cheng J.-F."/>
            <person name="Hugenholtz P."/>
            <person name="Woyke T."/>
            <person name="Wu D."/>
            <person name="Jando M."/>
            <person name="Schneider S."/>
            <person name="Goeker M."/>
            <person name="Klenk H.-P."/>
            <person name="Eisen J.A."/>
        </authorList>
    </citation>
    <scope>NUCLEOTIDE SEQUENCE [LARGE SCALE GENOMIC DNA]</scope>
    <source>
        <strain evidence="4">ATCC 25592 / DSM 43247 / BCRC 13721 / JCM 3198 / KCTC 3076 / NBRC 16047 / NCTC 10667</strain>
    </source>
</reference>
<dbReference type="EMBL" id="CP001802">
    <property type="protein sequence ID" value="ACY20191.1"/>
    <property type="molecule type" value="Genomic_DNA"/>
</dbReference>
<dbReference type="Proteomes" id="UP000001219">
    <property type="component" value="Chromosome"/>
</dbReference>
<evidence type="ECO:0000313" key="4">
    <source>
        <dbReference type="Proteomes" id="UP000001219"/>
    </source>
</evidence>
<dbReference type="AlphaFoldDB" id="D0L3J2"/>
<dbReference type="InterPro" id="IPR002035">
    <property type="entry name" value="VWF_A"/>
</dbReference>
<evidence type="ECO:0000256" key="1">
    <source>
        <dbReference type="SAM" id="MobiDB-lite"/>
    </source>
</evidence>
<feature type="region of interest" description="Disordered" evidence="1">
    <location>
        <begin position="1"/>
        <end position="83"/>
    </location>
</feature>
<accession>D0L3J2</accession>
<feature type="domain" description="VWFA" evidence="2">
    <location>
        <begin position="155"/>
        <end position="318"/>
    </location>
</feature>
<dbReference type="KEGG" id="gbr:Gbro_0878"/>
<dbReference type="PROSITE" id="PS50234">
    <property type="entry name" value="VWFA"/>
    <property type="match status" value="1"/>
</dbReference>
<dbReference type="InterPro" id="IPR036465">
    <property type="entry name" value="vWFA_dom_sf"/>
</dbReference>
<dbReference type="Pfam" id="PF13519">
    <property type="entry name" value="VWA_2"/>
    <property type="match status" value="1"/>
</dbReference>
<reference evidence="3 4" key="2">
    <citation type="journal article" date="2010" name="Stand. Genomic Sci.">
        <title>Complete genome sequence of Gordonia bronchialis type strain (3410).</title>
        <authorList>
            <person name="Ivanova N."/>
            <person name="Sikorski J."/>
            <person name="Jando M."/>
            <person name="Lapidus A."/>
            <person name="Nolan M."/>
            <person name="Lucas S."/>
            <person name="Del Rio T.G."/>
            <person name="Tice H."/>
            <person name="Copeland A."/>
            <person name="Cheng J.F."/>
            <person name="Chen F."/>
            <person name="Bruce D."/>
            <person name="Goodwin L."/>
            <person name="Pitluck S."/>
            <person name="Mavromatis K."/>
            <person name="Ovchinnikova G."/>
            <person name="Pati A."/>
            <person name="Chen A."/>
            <person name="Palaniappan K."/>
            <person name="Land M."/>
            <person name="Hauser L."/>
            <person name="Chang Y.J."/>
            <person name="Jeffries C.D."/>
            <person name="Chain P."/>
            <person name="Saunders E."/>
            <person name="Han C."/>
            <person name="Detter J.C."/>
            <person name="Brettin T."/>
            <person name="Rohde M."/>
            <person name="Goker M."/>
            <person name="Bristow J."/>
            <person name="Eisen J.A."/>
            <person name="Markowitz V."/>
            <person name="Hugenholtz P."/>
            <person name="Klenk H.P."/>
            <person name="Kyrpides N.C."/>
        </authorList>
    </citation>
    <scope>NUCLEOTIDE SEQUENCE [LARGE SCALE GENOMIC DNA]</scope>
    <source>
        <strain evidence="4">ATCC 25592 / DSM 43247 / BCRC 13721 / JCM 3198 / KCTC 3076 / NBRC 16047 / NCTC 10667</strain>
    </source>
</reference>
<proteinExistence type="predicted"/>
<dbReference type="STRING" id="526226.Gbro_0878"/>
<evidence type="ECO:0000313" key="3">
    <source>
        <dbReference type="EMBL" id="ACY20191.1"/>
    </source>
</evidence>
<dbReference type="eggNOG" id="COG2304">
    <property type="taxonomic scope" value="Bacteria"/>
</dbReference>
<dbReference type="SUPFAM" id="SSF53300">
    <property type="entry name" value="vWA-like"/>
    <property type="match status" value="1"/>
</dbReference>
<organism evidence="3 4">
    <name type="scientific">Gordonia bronchialis (strain ATCC 25592 / DSM 43247 / BCRC 13721 / JCM 3198 / KCTC 3076 / NBRC 16047 / NCTC 10667)</name>
    <name type="common">Rhodococcus bronchialis</name>
    <dbReference type="NCBI Taxonomy" id="526226"/>
    <lineage>
        <taxon>Bacteria</taxon>
        <taxon>Bacillati</taxon>
        <taxon>Actinomycetota</taxon>
        <taxon>Actinomycetes</taxon>
        <taxon>Mycobacteriales</taxon>
        <taxon>Gordoniaceae</taxon>
        <taxon>Gordonia</taxon>
    </lineage>
</organism>
<dbReference type="HOGENOM" id="CLU_075304_0_0_11"/>
<name>D0L3J2_GORB4</name>
<dbReference type="SMART" id="SM00327">
    <property type="entry name" value="VWA"/>
    <property type="match status" value="1"/>
</dbReference>
<evidence type="ECO:0000259" key="2">
    <source>
        <dbReference type="PROSITE" id="PS50234"/>
    </source>
</evidence>
<gene>
    <name evidence="3" type="ordered locus">Gbro_0878</name>
</gene>
<keyword evidence="4" id="KW-1185">Reference proteome</keyword>
<sequence>MTRRTSAPRPAHTLKPLRRKPKQLDGEPDLLVATGGGGFVVTSRSDRGRHRGRGVGSGAPGVTEETGERDTDSPGVTADPDARRRARQIARKLALSQVIRPRDAPRSATGTLTTRRWRGVSDEIDLDRTLEAVAATPLPTDDHILVRERVRRRRSIVLVVDVSGSARGEQVRTAAATAGALAGELSRDAVGVIAFWSDAAVISRLGQPMSPDRVVDALLTLPAQGLTNLDFALSVAADELAGVPVADARVLLLSDCVHNAGPDPRSTAARLPRLDVLLDVSGEHDTDLGRDLALVGHGRCLPVRDHHDVAPALRRMFG</sequence>
<protein>
    <submittedName>
        <fullName evidence="3">von Willebrand factor type A</fullName>
    </submittedName>
</protein>